<keyword evidence="6" id="KW-1185">Reference proteome</keyword>
<gene>
    <name evidence="5" type="ORF">B9Z19DRAFT_1064287</name>
</gene>
<feature type="compositionally biased region" description="Basic and acidic residues" evidence="2">
    <location>
        <begin position="190"/>
        <end position="217"/>
    </location>
</feature>
<feature type="compositionally biased region" description="Polar residues" evidence="2">
    <location>
        <begin position="663"/>
        <end position="676"/>
    </location>
</feature>
<feature type="compositionally biased region" description="Pro residues" evidence="2">
    <location>
        <begin position="179"/>
        <end position="189"/>
    </location>
</feature>
<dbReference type="Pfam" id="PF02845">
    <property type="entry name" value="CUE"/>
    <property type="match status" value="1"/>
</dbReference>
<keyword evidence="1" id="KW-0175">Coiled coil</keyword>
<dbReference type="GO" id="GO:0005829">
    <property type="term" value="C:cytosol"/>
    <property type="evidence" value="ECO:0007669"/>
    <property type="project" value="TreeGrafter"/>
</dbReference>
<dbReference type="SMART" id="SM00167">
    <property type="entry name" value="VPS9"/>
    <property type="match status" value="1"/>
</dbReference>
<dbReference type="CDD" id="cd14369">
    <property type="entry name" value="CUE_VPS9_like"/>
    <property type="match status" value="1"/>
</dbReference>
<dbReference type="InterPro" id="IPR045046">
    <property type="entry name" value="Vps9-like"/>
</dbReference>
<feature type="domain" description="CUE" evidence="3">
    <location>
        <begin position="790"/>
        <end position="838"/>
    </location>
</feature>
<feature type="compositionally biased region" description="Low complexity" evidence="2">
    <location>
        <begin position="724"/>
        <end position="740"/>
    </location>
</feature>
<feature type="compositionally biased region" description="Polar residues" evidence="2">
    <location>
        <begin position="61"/>
        <end position="71"/>
    </location>
</feature>
<dbReference type="Gene3D" id="1.10.246.120">
    <property type="match status" value="1"/>
</dbReference>
<feature type="region of interest" description="Disordered" evidence="2">
    <location>
        <begin position="437"/>
        <end position="475"/>
    </location>
</feature>
<feature type="region of interest" description="Disordered" evidence="2">
    <location>
        <begin position="721"/>
        <end position="752"/>
    </location>
</feature>
<name>A0A2T6ZVB3_TUBBO</name>
<dbReference type="PROSITE" id="PS51205">
    <property type="entry name" value="VPS9"/>
    <property type="match status" value="1"/>
</dbReference>
<feature type="compositionally biased region" description="Basic and acidic residues" evidence="2">
    <location>
        <begin position="458"/>
        <end position="475"/>
    </location>
</feature>
<dbReference type="PANTHER" id="PTHR23101:SF25">
    <property type="entry name" value="GTPASE-ACTIVATING PROTEIN AND VPS9 DOMAIN-CONTAINING PROTEIN 1"/>
    <property type="match status" value="1"/>
</dbReference>
<accession>A0A2T6ZVB3</accession>
<dbReference type="Pfam" id="PF18151">
    <property type="entry name" value="DUF5601"/>
    <property type="match status" value="1"/>
</dbReference>
<reference evidence="5 6" key="1">
    <citation type="submission" date="2017-04" db="EMBL/GenBank/DDBJ databases">
        <title>Draft genome sequence of Tuber borchii Vittad., a whitish edible truffle.</title>
        <authorList>
            <consortium name="DOE Joint Genome Institute"/>
            <person name="Murat C."/>
            <person name="Kuo A."/>
            <person name="Barry K.W."/>
            <person name="Clum A."/>
            <person name="Dockter R.B."/>
            <person name="Fauchery L."/>
            <person name="Iotti M."/>
            <person name="Kohler A."/>
            <person name="Labutti K."/>
            <person name="Lindquist E.A."/>
            <person name="Lipzen A."/>
            <person name="Ohm R.A."/>
            <person name="Wang M."/>
            <person name="Grigoriev I.V."/>
            <person name="Zambonelli A."/>
            <person name="Martin F.M."/>
        </authorList>
    </citation>
    <scope>NUCLEOTIDE SEQUENCE [LARGE SCALE GENOMIC DNA]</scope>
    <source>
        <strain evidence="5 6">Tbo3840</strain>
    </source>
</reference>
<dbReference type="InterPro" id="IPR009060">
    <property type="entry name" value="UBA-like_sf"/>
</dbReference>
<evidence type="ECO:0000256" key="1">
    <source>
        <dbReference type="SAM" id="Coils"/>
    </source>
</evidence>
<dbReference type="InterPro" id="IPR037191">
    <property type="entry name" value="VPS9_dom_sf"/>
</dbReference>
<dbReference type="InterPro" id="IPR041545">
    <property type="entry name" value="DUF5601"/>
</dbReference>
<evidence type="ECO:0000313" key="6">
    <source>
        <dbReference type="Proteomes" id="UP000244722"/>
    </source>
</evidence>
<evidence type="ECO:0000259" key="3">
    <source>
        <dbReference type="PROSITE" id="PS51140"/>
    </source>
</evidence>
<dbReference type="STRING" id="42251.A0A2T6ZVB3"/>
<feature type="region of interest" description="Disordered" evidence="2">
    <location>
        <begin position="134"/>
        <end position="287"/>
    </location>
</feature>
<evidence type="ECO:0000256" key="2">
    <source>
        <dbReference type="SAM" id="MobiDB-lite"/>
    </source>
</evidence>
<dbReference type="GO" id="GO:0030139">
    <property type="term" value="C:endocytic vesicle"/>
    <property type="evidence" value="ECO:0007669"/>
    <property type="project" value="TreeGrafter"/>
</dbReference>
<dbReference type="SUPFAM" id="SSF46934">
    <property type="entry name" value="UBA-like"/>
    <property type="match status" value="1"/>
</dbReference>
<feature type="region of interest" description="Disordered" evidence="2">
    <location>
        <begin position="631"/>
        <end position="694"/>
    </location>
</feature>
<protein>
    <recommendedName>
        <fullName evidence="7">Guanine nucleotide exchange factor Vps9</fullName>
    </recommendedName>
</protein>
<feature type="compositionally biased region" description="Low complexity" evidence="2">
    <location>
        <begin position="677"/>
        <end position="690"/>
    </location>
</feature>
<feature type="domain" description="VPS9" evidence="4">
    <location>
        <begin position="475"/>
        <end position="616"/>
    </location>
</feature>
<feature type="region of interest" description="Disordered" evidence="2">
    <location>
        <begin position="1"/>
        <end position="119"/>
    </location>
</feature>
<dbReference type="Proteomes" id="UP000244722">
    <property type="component" value="Unassembled WGS sequence"/>
</dbReference>
<dbReference type="InterPro" id="IPR003123">
    <property type="entry name" value="VPS9"/>
</dbReference>
<dbReference type="InterPro" id="IPR003892">
    <property type="entry name" value="CUE"/>
</dbReference>
<dbReference type="Pfam" id="PF02204">
    <property type="entry name" value="VPS9"/>
    <property type="match status" value="1"/>
</dbReference>
<dbReference type="SUPFAM" id="SSF109993">
    <property type="entry name" value="VPS9 domain"/>
    <property type="match status" value="1"/>
</dbReference>
<feature type="compositionally biased region" description="Basic and acidic residues" evidence="2">
    <location>
        <begin position="645"/>
        <end position="660"/>
    </location>
</feature>
<dbReference type="Gene3D" id="1.10.8.10">
    <property type="entry name" value="DNA helicase RuvA subunit, C-terminal domain"/>
    <property type="match status" value="1"/>
</dbReference>
<dbReference type="EMBL" id="NESQ01000093">
    <property type="protein sequence ID" value="PUU79395.1"/>
    <property type="molecule type" value="Genomic_DNA"/>
</dbReference>
<dbReference type="PANTHER" id="PTHR23101">
    <property type="entry name" value="RAB GDP/GTP EXCHANGE FACTOR"/>
    <property type="match status" value="1"/>
</dbReference>
<dbReference type="InterPro" id="IPR041804">
    <property type="entry name" value="Vps9_CUE"/>
</dbReference>
<dbReference type="GO" id="GO:0031267">
    <property type="term" value="F:small GTPase binding"/>
    <property type="evidence" value="ECO:0007669"/>
    <property type="project" value="TreeGrafter"/>
</dbReference>
<comment type="caution">
    <text evidence="5">The sequence shown here is derived from an EMBL/GenBank/DDBJ whole genome shotgun (WGS) entry which is preliminary data.</text>
</comment>
<dbReference type="AlphaFoldDB" id="A0A2T6ZVB3"/>
<dbReference type="GO" id="GO:0016192">
    <property type="term" value="P:vesicle-mediated transport"/>
    <property type="evidence" value="ECO:0007669"/>
    <property type="project" value="InterPro"/>
</dbReference>
<sequence>MVDYVESPRIDPSGNTEVAGGEGGGGSKESIGKSNGVAVSKADGEGRFEGGDNELPIESIHATTAQGQTLDSVKAGQEARASAKEEIEMGSNPTPVKPGGREEREASQPPNASSEASMDLLPVVGEVGALSISLASLDSAPTVTMDSLIPEKGDEDYRPPTPLKDDALAKRERDATLANPPPPPPPPKDVPPKDVPPKDVPPKDVPLKDTRPRDRVHLGPSITPRPSRPGSKSASPSRRGSSQQGRSSGSSSEDEAGYSARSEIHNIFEQGSAPASGEHLHPNSSASPALAEAMIGARHPPRTSSLDGTDYLARTSSGTPTLSEKGKELDSGTAHAPTIHHPPPPDEDLPFDFHRFLSQLRHRSADPVAKFLRSFLNEFAKKQWMVHEQVKIVSDFLNFIYGKMEGCEVWLNVGEVEMDNAREGMEKLVMNRLYTQTFSPEIPPPQGNPTAGSRRYRRDRDERFPGRRGQHQEDVERDEVLAQKVRIYGWVREEHLDIQDTVTEESGRKFLDLAVNEMIKMGSYRAPRDKVICVLNCCKVIFGLLRHSGGDESADKFVPLLIYVVLRANPANLVSNVQYILRFRNPDKLNGEAGYYLSSLMGAIQFIEGLDRSSLTITDEEFERNVEAAVAQIAERPSPAASTDASREGDNEIMNEKGDRSGPSVTPRVSSEQTRFSTSSRESNDSSTSNGDDEKLAVAGLLRSIQRPLTTIGRMFIDEPATSNTNTAAGGPALTPAPGNSPRGSPSAEDSLLTAVGGRRKREDKLTAAEAAARQASAEVEQARMIERREHESVVQVLQNMFPDLDKEVIADVVRMKQGRLVLFFAGGVIEDLRKARLTVGQRWISG</sequence>
<feature type="compositionally biased region" description="Basic and acidic residues" evidence="2">
    <location>
        <begin position="149"/>
        <end position="175"/>
    </location>
</feature>
<evidence type="ECO:0000313" key="5">
    <source>
        <dbReference type="EMBL" id="PUU79395.1"/>
    </source>
</evidence>
<dbReference type="OrthoDB" id="300289at2759"/>
<feature type="coiled-coil region" evidence="1">
    <location>
        <begin position="759"/>
        <end position="786"/>
    </location>
</feature>
<proteinExistence type="predicted"/>
<organism evidence="5 6">
    <name type="scientific">Tuber borchii</name>
    <name type="common">White truffle</name>
    <dbReference type="NCBI Taxonomy" id="42251"/>
    <lineage>
        <taxon>Eukaryota</taxon>
        <taxon>Fungi</taxon>
        <taxon>Dikarya</taxon>
        <taxon>Ascomycota</taxon>
        <taxon>Pezizomycotina</taxon>
        <taxon>Pezizomycetes</taxon>
        <taxon>Pezizales</taxon>
        <taxon>Tuberaceae</taxon>
        <taxon>Tuber</taxon>
    </lineage>
</organism>
<evidence type="ECO:0000259" key="4">
    <source>
        <dbReference type="PROSITE" id="PS51205"/>
    </source>
</evidence>
<dbReference type="GO" id="GO:0005085">
    <property type="term" value="F:guanyl-nucleotide exchange factor activity"/>
    <property type="evidence" value="ECO:0007669"/>
    <property type="project" value="InterPro"/>
</dbReference>
<dbReference type="PROSITE" id="PS51140">
    <property type="entry name" value="CUE"/>
    <property type="match status" value="1"/>
</dbReference>
<dbReference type="GO" id="GO:0043130">
    <property type="term" value="F:ubiquitin binding"/>
    <property type="evidence" value="ECO:0007669"/>
    <property type="project" value="InterPro"/>
</dbReference>
<feature type="compositionally biased region" description="Low complexity" evidence="2">
    <location>
        <begin position="224"/>
        <end position="251"/>
    </location>
</feature>
<evidence type="ECO:0008006" key="7">
    <source>
        <dbReference type="Google" id="ProtNLM"/>
    </source>
</evidence>
<dbReference type="Gene3D" id="1.20.1050.80">
    <property type="entry name" value="VPS9 domain"/>
    <property type="match status" value="1"/>
</dbReference>
<feature type="region of interest" description="Disordered" evidence="2">
    <location>
        <begin position="299"/>
        <end position="346"/>
    </location>
</feature>